<dbReference type="GO" id="GO:0009247">
    <property type="term" value="P:glycolipid biosynthetic process"/>
    <property type="evidence" value="ECO:0007669"/>
    <property type="project" value="UniProtKB-ARBA"/>
</dbReference>
<evidence type="ECO:0000256" key="4">
    <source>
        <dbReference type="ARBA" id="ARBA00022679"/>
    </source>
</evidence>
<comment type="subcellular location">
    <subcellularLocation>
        <location evidence="1">Cell inner membrane</location>
    </subcellularLocation>
</comment>
<name>A0A1G9YA80_9BACT</name>
<keyword evidence="2" id="KW-1003">Cell membrane</keyword>
<evidence type="ECO:0000256" key="3">
    <source>
        <dbReference type="ARBA" id="ARBA00022519"/>
    </source>
</evidence>
<sequence length="282" mass="33598">MLYRFFYLFSLLPPMLLRLLSLLVYWVLSTVMRYRYSVIFQNLSRSFPEKPSVEIRKIVRQYYRHFSNLFREILESASLSENEMLHRVRVINPELLNRYQQRGRSLIIMLGHQGNWEYLNIVPKYFSFDMYALYKPLSNVYFDDLIKRFRSRFGMKLLPMTQAARFMLTHRDRPQAYFFIADQSPAPGSRCCIDFLNQRTLMFEGAEKLAGSIGAVVLYAEFRRSGEGWDLAFRLITEDPSATSPFEITRTFGKYLETSIQERPSDWLWSHRRWKHTPAEVA</sequence>
<proteinExistence type="predicted"/>
<keyword evidence="7" id="KW-1133">Transmembrane helix</keyword>
<keyword evidence="7" id="KW-0812">Transmembrane</keyword>
<keyword evidence="6" id="KW-0012">Acyltransferase</keyword>
<dbReference type="Proteomes" id="UP000198901">
    <property type="component" value="Unassembled WGS sequence"/>
</dbReference>
<keyword evidence="4 8" id="KW-0808">Transferase</keyword>
<evidence type="ECO:0000256" key="6">
    <source>
        <dbReference type="ARBA" id="ARBA00023315"/>
    </source>
</evidence>
<evidence type="ECO:0000256" key="1">
    <source>
        <dbReference type="ARBA" id="ARBA00004533"/>
    </source>
</evidence>
<dbReference type="EMBL" id="FNGS01000012">
    <property type="protein sequence ID" value="SDN06034.1"/>
    <property type="molecule type" value="Genomic_DNA"/>
</dbReference>
<organism evidence="8 9">
    <name type="scientific">Siphonobacter aquaeclarae</name>
    <dbReference type="NCBI Taxonomy" id="563176"/>
    <lineage>
        <taxon>Bacteria</taxon>
        <taxon>Pseudomonadati</taxon>
        <taxon>Bacteroidota</taxon>
        <taxon>Cytophagia</taxon>
        <taxon>Cytophagales</taxon>
        <taxon>Cytophagaceae</taxon>
        <taxon>Siphonobacter</taxon>
    </lineage>
</organism>
<evidence type="ECO:0000256" key="7">
    <source>
        <dbReference type="SAM" id="Phobius"/>
    </source>
</evidence>
<evidence type="ECO:0000256" key="5">
    <source>
        <dbReference type="ARBA" id="ARBA00023136"/>
    </source>
</evidence>
<evidence type="ECO:0000256" key="2">
    <source>
        <dbReference type="ARBA" id="ARBA00022475"/>
    </source>
</evidence>
<dbReference type="STRING" id="563176.SAMN04488090_4880"/>
<dbReference type="PANTHER" id="PTHR30606:SF10">
    <property type="entry name" value="PHOSPHATIDYLINOSITOL MANNOSIDE ACYLTRANSFERASE"/>
    <property type="match status" value="1"/>
</dbReference>
<keyword evidence="9" id="KW-1185">Reference proteome</keyword>
<keyword evidence="5 7" id="KW-0472">Membrane</keyword>
<dbReference type="GO" id="GO:0016746">
    <property type="term" value="F:acyltransferase activity"/>
    <property type="evidence" value="ECO:0007669"/>
    <property type="project" value="UniProtKB-KW"/>
</dbReference>
<dbReference type="PANTHER" id="PTHR30606">
    <property type="entry name" value="LIPID A BIOSYNTHESIS LAUROYL ACYLTRANSFERASE"/>
    <property type="match status" value="1"/>
</dbReference>
<dbReference type="CDD" id="cd07984">
    <property type="entry name" value="LPLAT_LABLAT-like"/>
    <property type="match status" value="1"/>
</dbReference>
<dbReference type="GO" id="GO:0005886">
    <property type="term" value="C:plasma membrane"/>
    <property type="evidence" value="ECO:0007669"/>
    <property type="project" value="UniProtKB-SubCell"/>
</dbReference>
<evidence type="ECO:0000313" key="8">
    <source>
        <dbReference type="EMBL" id="SDN06034.1"/>
    </source>
</evidence>
<dbReference type="Pfam" id="PF03279">
    <property type="entry name" value="Lip_A_acyltrans"/>
    <property type="match status" value="1"/>
</dbReference>
<protein>
    <submittedName>
        <fullName evidence="8">KDO2-lipid IV(A) lauroyltransferase</fullName>
    </submittedName>
</protein>
<dbReference type="InterPro" id="IPR004960">
    <property type="entry name" value="LipA_acyltrans"/>
</dbReference>
<evidence type="ECO:0000313" key="9">
    <source>
        <dbReference type="Proteomes" id="UP000198901"/>
    </source>
</evidence>
<reference evidence="8 9" key="1">
    <citation type="submission" date="2016-10" db="EMBL/GenBank/DDBJ databases">
        <authorList>
            <person name="de Groot N.N."/>
        </authorList>
    </citation>
    <scope>NUCLEOTIDE SEQUENCE [LARGE SCALE GENOMIC DNA]</scope>
    <source>
        <strain evidence="8 9">DSM 21668</strain>
    </source>
</reference>
<gene>
    <name evidence="8" type="ORF">SAMN04488090_4880</name>
</gene>
<keyword evidence="3" id="KW-0997">Cell inner membrane</keyword>
<accession>A0A1G9YA80</accession>
<dbReference type="OrthoDB" id="9801955at2"/>
<dbReference type="AlphaFoldDB" id="A0A1G9YA80"/>
<feature type="transmembrane region" description="Helical" evidence="7">
    <location>
        <begin position="6"/>
        <end position="28"/>
    </location>
</feature>